<proteinExistence type="inferred from homology"/>
<dbReference type="GO" id="GO:0004715">
    <property type="term" value="F:non-membrane spanning protein tyrosine kinase activity"/>
    <property type="evidence" value="ECO:0007669"/>
    <property type="project" value="UniProtKB-EC"/>
</dbReference>
<evidence type="ECO:0000256" key="8">
    <source>
        <dbReference type="ARBA" id="ARBA00051245"/>
    </source>
</evidence>
<dbReference type="PANTHER" id="PTHR32309:SF13">
    <property type="entry name" value="FERRIC ENTEROBACTIN TRANSPORT PROTEIN FEPE"/>
    <property type="match status" value="1"/>
</dbReference>
<keyword evidence="5 10" id="KW-0418">Kinase</keyword>
<comment type="similarity">
    <text evidence="1">Belongs to the CpsD/CapB family.</text>
</comment>
<comment type="catalytic activity">
    <reaction evidence="8">
        <text>L-tyrosyl-[protein] + ATP = O-phospho-L-tyrosyl-[protein] + ADP + H(+)</text>
        <dbReference type="Rhea" id="RHEA:10596"/>
        <dbReference type="Rhea" id="RHEA-COMP:10136"/>
        <dbReference type="Rhea" id="RHEA-COMP:20101"/>
        <dbReference type="ChEBI" id="CHEBI:15378"/>
        <dbReference type="ChEBI" id="CHEBI:30616"/>
        <dbReference type="ChEBI" id="CHEBI:46858"/>
        <dbReference type="ChEBI" id="CHEBI:61978"/>
        <dbReference type="ChEBI" id="CHEBI:456216"/>
        <dbReference type="EC" id="2.7.10.2"/>
    </reaction>
</comment>
<dbReference type="Gene3D" id="3.40.50.300">
    <property type="entry name" value="P-loop containing nucleotide triphosphate hydrolases"/>
    <property type="match status" value="1"/>
</dbReference>
<accession>A0ABW5QSF0</accession>
<evidence type="ECO:0000256" key="1">
    <source>
        <dbReference type="ARBA" id="ARBA00007316"/>
    </source>
</evidence>
<gene>
    <name evidence="10" type="ORF">ACFSW5_03360</name>
</gene>
<dbReference type="InterPro" id="IPR050445">
    <property type="entry name" value="Bact_polysacc_biosynth/exp"/>
</dbReference>
<comment type="caution">
    <text evidence="10">The sequence shown here is derived from an EMBL/GenBank/DDBJ whole genome shotgun (WGS) entry which is preliminary data.</text>
</comment>
<dbReference type="PANTHER" id="PTHR32309">
    <property type="entry name" value="TYROSINE-PROTEIN KINASE"/>
    <property type="match status" value="1"/>
</dbReference>
<evidence type="ECO:0000256" key="7">
    <source>
        <dbReference type="ARBA" id="ARBA00023137"/>
    </source>
</evidence>
<evidence type="ECO:0000256" key="5">
    <source>
        <dbReference type="ARBA" id="ARBA00022777"/>
    </source>
</evidence>
<evidence type="ECO:0000313" key="10">
    <source>
        <dbReference type="EMBL" id="MFD2659299.1"/>
    </source>
</evidence>
<keyword evidence="3 10" id="KW-0808">Transferase</keyword>
<keyword evidence="6" id="KW-0067">ATP-binding</keyword>
<evidence type="ECO:0000256" key="3">
    <source>
        <dbReference type="ARBA" id="ARBA00022679"/>
    </source>
</evidence>
<dbReference type="InterPro" id="IPR025669">
    <property type="entry name" value="AAA_dom"/>
</dbReference>
<dbReference type="NCBIfam" id="TIGR01007">
    <property type="entry name" value="eps_fam"/>
    <property type="match status" value="1"/>
</dbReference>
<dbReference type="Pfam" id="PF13614">
    <property type="entry name" value="AAA_31"/>
    <property type="match status" value="1"/>
</dbReference>
<evidence type="ECO:0000256" key="2">
    <source>
        <dbReference type="ARBA" id="ARBA00011903"/>
    </source>
</evidence>
<name>A0ABW5QSF0_9BACL</name>
<reference evidence="11" key="1">
    <citation type="journal article" date="2019" name="Int. J. Syst. Evol. Microbiol.">
        <title>The Global Catalogue of Microorganisms (GCM) 10K type strain sequencing project: providing services to taxonomists for standard genome sequencing and annotation.</title>
        <authorList>
            <consortium name="The Broad Institute Genomics Platform"/>
            <consortium name="The Broad Institute Genome Sequencing Center for Infectious Disease"/>
            <person name="Wu L."/>
            <person name="Ma J."/>
        </authorList>
    </citation>
    <scope>NUCLEOTIDE SEQUENCE [LARGE SCALE GENOMIC DNA]</scope>
    <source>
        <strain evidence="11">TISTR 1827</strain>
    </source>
</reference>
<evidence type="ECO:0000256" key="6">
    <source>
        <dbReference type="ARBA" id="ARBA00022840"/>
    </source>
</evidence>
<dbReference type="InterPro" id="IPR027417">
    <property type="entry name" value="P-loop_NTPase"/>
</dbReference>
<dbReference type="Proteomes" id="UP001597493">
    <property type="component" value="Unassembled WGS sequence"/>
</dbReference>
<feature type="domain" description="AAA" evidence="9">
    <location>
        <begin position="45"/>
        <end position="202"/>
    </location>
</feature>
<dbReference type="SUPFAM" id="SSF52540">
    <property type="entry name" value="P-loop containing nucleoside triphosphate hydrolases"/>
    <property type="match status" value="1"/>
</dbReference>
<keyword evidence="11" id="KW-1185">Reference proteome</keyword>
<evidence type="ECO:0000256" key="4">
    <source>
        <dbReference type="ARBA" id="ARBA00022741"/>
    </source>
</evidence>
<evidence type="ECO:0000259" key="9">
    <source>
        <dbReference type="Pfam" id="PF13614"/>
    </source>
</evidence>
<protein>
    <recommendedName>
        <fullName evidence="2">non-specific protein-tyrosine kinase</fullName>
        <ecNumber evidence="2">2.7.10.2</ecNumber>
    </recommendedName>
</protein>
<dbReference type="EC" id="2.7.10.2" evidence="2"/>
<organism evidence="10 11">
    <name type="scientific">Paenibacillus thailandensis</name>
    <dbReference type="NCBI Taxonomy" id="393250"/>
    <lineage>
        <taxon>Bacteria</taxon>
        <taxon>Bacillati</taxon>
        <taxon>Bacillota</taxon>
        <taxon>Bacilli</taxon>
        <taxon>Bacillales</taxon>
        <taxon>Paenibacillaceae</taxon>
        <taxon>Paenibacillus</taxon>
    </lineage>
</organism>
<evidence type="ECO:0000313" key="11">
    <source>
        <dbReference type="Proteomes" id="UP001597493"/>
    </source>
</evidence>
<dbReference type="EMBL" id="JBHUMY010000001">
    <property type="protein sequence ID" value="MFD2659299.1"/>
    <property type="molecule type" value="Genomic_DNA"/>
</dbReference>
<keyword evidence="4" id="KW-0547">Nucleotide-binding</keyword>
<sequence>MPRPAQEKKLIAYYNPESPISETYRTLRTNIQYSSVDEPIRTLIVTSANPGDGKTTTAANLAVTYAQEGKRVLVVDADLRKPALHHWFNVSNLSGLTSVLMNESPWQNAVKPTDVEGLSVLASGPTPPNPTEMLNSNKMNQLIEEFKAQYDLVIFDGPPALLMSDSLIIAAKCDGVLIVVSGGVTKRQHAEKLYASLEHVNAKVLGVVLNNKQKRERKKAYAVYYGK</sequence>
<dbReference type="CDD" id="cd05387">
    <property type="entry name" value="BY-kinase"/>
    <property type="match status" value="1"/>
</dbReference>
<keyword evidence="7" id="KW-0829">Tyrosine-protein kinase</keyword>
<dbReference type="InterPro" id="IPR005702">
    <property type="entry name" value="Wzc-like_C"/>
</dbReference>
<dbReference type="RefSeq" id="WP_379269767.1">
    <property type="nucleotide sequence ID" value="NZ_JBHUGT010000033.1"/>
</dbReference>